<reference evidence="2" key="1">
    <citation type="submission" date="2016-10" db="EMBL/GenBank/DDBJ databases">
        <authorList>
            <person name="Varghese N."/>
            <person name="Submissions S."/>
        </authorList>
    </citation>
    <scope>NUCLEOTIDE SEQUENCE [LARGE SCALE GENOMIC DNA]</scope>
    <source>
        <strain evidence="2">OK042</strain>
    </source>
</reference>
<dbReference type="PANTHER" id="PTHR43857">
    <property type="entry name" value="BLR7761 PROTEIN"/>
    <property type="match status" value="1"/>
</dbReference>
<accession>A0A1I4DCJ7</accession>
<dbReference type="AlphaFoldDB" id="A0A1I4DCJ7"/>
<protein>
    <submittedName>
        <fullName evidence="1">Enamine deaminase RidA, house cleaning of reactive enamine intermediates, YjgF/YER057c/UK114 family</fullName>
    </submittedName>
</protein>
<dbReference type="PANTHER" id="PTHR43857:SF1">
    <property type="entry name" value="YJGH FAMILY PROTEIN"/>
    <property type="match status" value="1"/>
</dbReference>
<dbReference type="SUPFAM" id="SSF55298">
    <property type="entry name" value="YjgF-like"/>
    <property type="match status" value="1"/>
</dbReference>
<proteinExistence type="predicted"/>
<dbReference type="CDD" id="cd00448">
    <property type="entry name" value="YjgF_YER057c_UK114_family"/>
    <property type="match status" value="1"/>
</dbReference>
<dbReference type="EMBL" id="FORT01000023">
    <property type="protein sequence ID" value="SFK90067.1"/>
    <property type="molecule type" value="Genomic_DNA"/>
</dbReference>
<dbReference type="InterPro" id="IPR035959">
    <property type="entry name" value="RutC-like_sf"/>
</dbReference>
<keyword evidence="2" id="KW-1185">Reference proteome</keyword>
<gene>
    <name evidence="1" type="ORF">SAMN05518846_12341</name>
</gene>
<evidence type="ECO:0000313" key="1">
    <source>
        <dbReference type="EMBL" id="SFK90067.1"/>
    </source>
</evidence>
<evidence type="ECO:0000313" key="2">
    <source>
        <dbReference type="Proteomes" id="UP000198915"/>
    </source>
</evidence>
<dbReference type="Proteomes" id="UP000198915">
    <property type="component" value="Unassembled WGS sequence"/>
</dbReference>
<dbReference type="Gene3D" id="3.30.1330.40">
    <property type="entry name" value="RutC-like"/>
    <property type="match status" value="1"/>
</dbReference>
<sequence>MIFPITGQICGKITLSLFCRFTKVKEWGNHMNRNISLIRSAKLAAVDYAYASVVPAGMDVIFLAGACPLDQDGNVPYPTDYAKQSELCMDNLKEALQASGATLTDVVYTRVLVASQNQEDLVTAWRAIRTQFGDHDVPSTLSGVTVLGYTNQLVEIEAVAAIAHQEPAHFSTDLVKRVLFSGDE</sequence>
<name>A0A1I4DCJ7_9BACL</name>
<dbReference type="InterPro" id="IPR006175">
    <property type="entry name" value="YjgF/YER057c/UK114"/>
</dbReference>
<dbReference type="Pfam" id="PF01042">
    <property type="entry name" value="Ribonuc_L-PSP"/>
    <property type="match status" value="1"/>
</dbReference>
<dbReference type="STRING" id="1884381.SAMN05518846_12341"/>
<organism evidence="1 2">
    <name type="scientific">Brevibacillus centrosporus</name>
    <dbReference type="NCBI Taxonomy" id="54910"/>
    <lineage>
        <taxon>Bacteria</taxon>
        <taxon>Bacillati</taxon>
        <taxon>Bacillota</taxon>
        <taxon>Bacilli</taxon>
        <taxon>Bacillales</taxon>
        <taxon>Paenibacillaceae</taxon>
        <taxon>Brevibacillus</taxon>
    </lineage>
</organism>